<name>A0A0H2R1B9_9AGAM</name>
<feature type="compositionally biased region" description="Low complexity" evidence="1">
    <location>
        <begin position="26"/>
        <end position="45"/>
    </location>
</feature>
<proteinExistence type="predicted"/>
<keyword evidence="5" id="KW-1185">Reference proteome</keyword>
<evidence type="ECO:0000256" key="1">
    <source>
        <dbReference type="SAM" id="MobiDB-lite"/>
    </source>
</evidence>
<keyword evidence="2" id="KW-0472">Membrane</keyword>
<evidence type="ECO:0000313" key="5">
    <source>
        <dbReference type="Proteomes" id="UP000053477"/>
    </source>
</evidence>
<feature type="region of interest" description="Disordered" evidence="1">
    <location>
        <begin position="26"/>
        <end position="48"/>
    </location>
</feature>
<feature type="chain" id="PRO_5005201221" description="Mid2 domain-containing protein" evidence="3">
    <location>
        <begin position="25"/>
        <end position="210"/>
    </location>
</feature>
<gene>
    <name evidence="4" type="ORF">SCHPADRAFT_1002878</name>
</gene>
<reference evidence="4 5" key="1">
    <citation type="submission" date="2015-04" db="EMBL/GenBank/DDBJ databases">
        <title>Complete genome sequence of Schizopora paradoxa KUC8140, a cosmopolitan wood degrader in East Asia.</title>
        <authorList>
            <consortium name="DOE Joint Genome Institute"/>
            <person name="Min B."/>
            <person name="Park H."/>
            <person name="Jang Y."/>
            <person name="Kim J.-J."/>
            <person name="Kim K.H."/>
            <person name="Pangilinan J."/>
            <person name="Lipzen A."/>
            <person name="Riley R."/>
            <person name="Grigoriev I.V."/>
            <person name="Spatafora J.W."/>
            <person name="Choi I.-G."/>
        </authorList>
    </citation>
    <scope>NUCLEOTIDE SEQUENCE [LARGE SCALE GENOMIC DNA]</scope>
    <source>
        <strain evidence="4 5">KUC8140</strain>
    </source>
</reference>
<evidence type="ECO:0000313" key="4">
    <source>
        <dbReference type="EMBL" id="KLO05504.1"/>
    </source>
</evidence>
<keyword evidence="2" id="KW-1133">Transmembrane helix</keyword>
<dbReference type="OrthoDB" id="3267328at2759"/>
<dbReference type="AlphaFoldDB" id="A0A0H2R1B9"/>
<feature type="signal peptide" evidence="3">
    <location>
        <begin position="1"/>
        <end position="24"/>
    </location>
</feature>
<keyword evidence="2" id="KW-0812">Transmembrane</keyword>
<accession>A0A0H2R1B9</accession>
<evidence type="ECO:0000256" key="2">
    <source>
        <dbReference type="SAM" id="Phobius"/>
    </source>
</evidence>
<dbReference type="EMBL" id="KQ086299">
    <property type="protein sequence ID" value="KLO05504.1"/>
    <property type="molecule type" value="Genomic_DNA"/>
</dbReference>
<organism evidence="4 5">
    <name type="scientific">Schizopora paradoxa</name>
    <dbReference type="NCBI Taxonomy" id="27342"/>
    <lineage>
        <taxon>Eukaryota</taxon>
        <taxon>Fungi</taxon>
        <taxon>Dikarya</taxon>
        <taxon>Basidiomycota</taxon>
        <taxon>Agaricomycotina</taxon>
        <taxon>Agaricomycetes</taxon>
        <taxon>Hymenochaetales</taxon>
        <taxon>Schizoporaceae</taxon>
        <taxon>Schizopora</taxon>
    </lineage>
</organism>
<feature type="transmembrane region" description="Helical" evidence="2">
    <location>
        <begin position="138"/>
        <end position="161"/>
    </location>
</feature>
<evidence type="ECO:0008006" key="6">
    <source>
        <dbReference type="Google" id="ProtNLM"/>
    </source>
</evidence>
<sequence>MFSPSLLFISAMLTASATLSTVMAQSSSSTTTTTAPVETITGTPTSTGSASLMTLECWVMTTIDNEPASIPVQPTDAVASRAECWEVFPNSGGATLSIPYTNTDPNFAPTADFSSSTAMSTAASDNLSSSTSNKAMKVLLPALLCSIVGTLLLVAFTLYYIRRRARKQSMSSRARQWAHRHSASWQLKDSAQKSAEDGVMTTNYAPTAGV</sequence>
<dbReference type="Proteomes" id="UP000053477">
    <property type="component" value="Unassembled WGS sequence"/>
</dbReference>
<dbReference type="InParanoid" id="A0A0H2R1B9"/>
<keyword evidence="3" id="KW-0732">Signal</keyword>
<evidence type="ECO:0000256" key="3">
    <source>
        <dbReference type="SAM" id="SignalP"/>
    </source>
</evidence>
<protein>
    <recommendedName>
        <fullName evidence="6">Mid2 domain-containing protein</fullName>
    </recommendedName>
</protein>